<name>A0AC61QTE7_9BACT</name>
<evidence type="ECO:0000313" key="2">
    <source>
        <dbReference type="Proteomes" id="UP000308886"/>
    </source>
</evidence>
<gene>
    <name evidence="1" type="ORF">E5358_02025</name>
</gene>
<sequence>MRLLFIILTVFCNIYIAYAQTITGQVMDEGQNPVGYANVVLINSTDSSFVAGCITSEKGEFKLENTEQKGNLLKLSCIGYEDLCLTITEATDNVGILTMKTKATMLSDVTVTASKPLFKQKNGSMITDVAGSVLSQTHAMSELIAQLPGIVKTANGGFQVFGLGAPVIYVNNRKIQSQAELEQLAPKDIKSVELISNPGAKYDAEGKAVLKIITLKREDGLNLQVGGKFKQNDQSSFGGDMKLGYKYKGLSISANYSYDNTRNQSLLPQTKELFLGENIHRYAQDQTAKGHLTSHDWQLGIDYEINDKHNIGIEWNASDNTDKERRNSILDYFLNEEAMQNTDIFNNYSNRTHYNHLNLFHNGKWGERFSTELNLDYANNKNKYHQETDETTADISDMTISNGNNALDIYAGKLAFDYKFNDKIGLSWGFEYNHISGNGILTCDSENTPPSDYKNKEDKYAAYAEIMANLGAVMINGGVRYEDLASDYLNYIDRNGDVHRHYRNIYPSLSVSYNKSGWANSLSFSSRTTRPTFRQLSNSSYYSNEFMYQCGNPLLKPSNSYIIQLSTGYKIFSLSASYTYVKDFISTDFYVSDDKQNQIISSYANYDKIQYFKAYFTLQKNIAWWKPSLSLGITQPFFYSEYLGEKMSYNKPQIYVVANQYFQLPKSYLISVYYYFNSGGNQGAVTFKPYQMLNMGVQKSFFDGKLSVSLQAQDIFHTMKFKETEKMKNIHFRQTEDYCLWNYSISIIYRLNQIKTKYRGKTSIKQEIDRL</sequence>
<evidence type="ECO:0000313" key="1">
    <source>
        <dbReference type="EMBL" id="TGX83971.1"/>
    </source>
</evidence>
<accession>A0AC61QTE7</accession>
<proteinExistence type="predicted"/>
<keyword evidence="1" id="KW-0675">Receptor</keyword>
<organism evidence="1 2">
    <name type="scientific">Palleniella muris</name>
    <dbReference type="NCBI Taxonomy" id="3038145"/>
    <lineage>
        <taxon>Bacteria</taxon>
        <taxon>Pseudomonadati</taxon>
        <taxon>Bacteroidota</taxon>
        <taxon>Bacteroidia</taxon>
        <taxon>Bacteroidales</taxon>
        <taxon>Prevotellaceae</taxon>
        <taxon>Palleniella</taxon>
    </lineage>
</organism>
<protein>
    <submittedName>
        <fullName evidence="1">TonB-dependent receptor</fullName>
    </submittedName>
</protein>
<reference evidence="1" key="1">
    <citation type="submission" date="2019-04" db="EMBL/GenBank/DDBJ databases">
        <title>Microbes associate with the intestines of laboratory mice.</title>
        <authorList>
            <person name="Navarre W."/>
            <person name="Wong E."/>
            <person name="Huang K."/>
            <person name="Tropini C."/>
            <person name="Ng K."/>
            <person name="Yu B."/>
        </authorList>
    </citation>
    <scope>NUCLEOTIDE SEQUENCE</scope>
    <source>
        <strain evidence="1">NM73_A23</strain>
    </source>
</reference>
<dbReference type="Proteomes" id="UP000308886">
    <property type="component" value="Unassembled WGS sequence"/>
</dbReference>
<dbReference type="EMBL" id="SRZC01000002">
    <property type="protein sequence ID" value="TGX83971.1"/>
    <property type="molecule type" value="Genomic_DNA"/>
</dbReference>
<keyword evidence="2" id="KW-1185">Reference proteome</keyword>
<comment type="caution">
    <text evidence="1">The sequence shown here is derived from an EMBL/GenBank/DDBJ whole genome shotgun (WGS) entry which is preliminary data.</text>
</comment>